<comment type="caution">
    <text evidence="6">The sequence shown here is derived from an EMBL/GenBank/DDBJ whole genome shotgun (WGS) entry which is preliminary data.</text>
</comment>
<keyword evidence="7" id="KW-1185">Reference proteome</keyword>
<comment type="subcellular location">
    <subcellularLocation>
        <location evidence="1">Nucleus</location>
    </subcellularLocation>
</comment>
<dbReference type="Pfam" id="PF09507">
    <property type="entry name" value="CDC27"/>
    <property type="match status" value="1"/>
</dbReference>
<evidence type="ECO:0000256" key="5">
    <source>
        <dbReference type="SAM" id="MobiDB-lite"/>
    </source>
</evidence>
<sequence>MADYKTYLAASILTEEKAITYRLLSRALKVHVNAAKEMLYEFHKVQNSKRPGTIHATYLISGTIRAQATNGGAAKKDPDGDDYMQSSPFISSSMPQPEKDQRAADHLVLSISLVREEDLAQIRSEYEHINSIHVYSLMLHPLKDLQILSDVNRELLDLCASEDPLDSLSKYGTITNPNVRRRKAGATRPPSAPLPAQVKAQPAKPNPPEQKPAPKKEGPQGKPSTASEFFGKGKEKLKAKSTAADNNSSKESTPNPPTLKRESSSLMKSFAKAKPKLERKRTESSAVSPAISAAEDSPMKDVSDDEEENYVPPPSKVIVDSNRQTKKEKEAALRALMDDDDEDEPAAPTKPEEPEEGEEEAKEEPEPIEPKDEVAVSGGRRRGRRRVMQKKKIKDEDGYLGKLYMISSHVSY</sequence>
<feature type="compositionally biased region" description="Basic and acidic residues" evidence="5">
    <location>
        <begin position="364"/>
        <end position="374"/>
    </location>
</feature>
<reference evidence="6" key="1">
    <citation type="journal article" date="2021" name="IMA Fungus">
        <title>Genomic characterization of three marine fungi, including Emericellopsis atlantica sp. nov. with signatures of a generalist lifestyle and marine biomass degradation.</title>
        <authorList>
            <person name="Hagestad O.C."/>
            <person name="Hou L."/>
            <person name="Andersen J.H."/>
            <person name="Hansen E.H."/>
            <person name="Altermark B."/>
            <person name="Li C."/>
            <person name="Kuhnert E."/>
            <person name="Cox R.J."/>
            <person name="Crous P.W."/>
            <person name="Spatafora J.W."/>
            <person name="Lail K."/>
            <person name="Amirebrahimi M."/>
            <person name="Lipzen A."/>
            <person name="Pangilinan J."/>
            <person name="Andreopoulos W."/>
            <person name="Hayes R.D."/>
            <person name="Ng V."/>
            <person name="Grigoriev I.V."/>
            <person name="Jackson S.A."/>
            <person name="Sutton T.D.S."/>
            <person name="Dobson A.D.W."/>
            <person name="Rama T."/>
        </authorList>
    </citation>
    <scope>NUCLEOTIDE SEQUENCE</scope>
    <source>
        <strain evidence="6">TRa018bII</strain>
    </source>
</reference>
<evidence type="ECO:0000256" key="2">
    <source>
        <dbReference type="ARBA" id="ARBA00017589"/>
    </source>
</evidence>
<keyword evidence="4" id="KW-0539">Nucleus</keyword>
<dbReference type="AlphaFoldDB" id="A0A9P7YI62"/>
<proteinExistence type="predicted"/>
<evidence type="ECO:0000313" key="7">
    <source>
        <dbReference type="Proteomes" id="UP000824998"/>
    </source>
</evidence>
<gene>
    <name evidence="6" type="ORF">BJ875DRAFT_377281</name>
</gene>
<feature type="compositionally biased region" description="Acidic residues" evidence="5">
    <location>
        <begin position="353"/>
        <end position="363"/>
    </location>
</feature>
<dbReference type="GO" id="GO:0006297">
    <property type="term" value="P:nucleotide-excision repair, DNA gap filling"/>
    <property type="evidence" value="ECO:0007669"/>
    <property type="project" value="TreeGrafter"/>
</dbReference>
<protein>
    <recommendedName>
        <fullName evidence="2">DNA polymerase delta subunit 3</fullName>
    </recommendedName>
</protein>
<feature type="compositionally biased region" description="Polar residues" evidence="5">
    <location>
        <begin position="243"/>
        <end position="253"/>
    </location>
</feature>
<evidence type="ECO:0000256" key="1">
    <source>
        <dbReference type="ARBA" id="ARBA00004123"/>
    </source>
</evidence>
<dbReference type="PANTHER" id="PTHR17598:SF13">
    <property type="entry name" value="DNA POLYMERASE DELTA SUBUNIT 3"/>
    <property type="match status" value="1"/>
</dbReference>
<dbReference type="Gene3D" id="3.90.1030.20">
    <property type="entry name" value="DNA polymerase delta, p66 (Cdc27) subunit, wHTH domain"/>
    <property type="match status" value="1"/>
</dbReference>
<evidence type="ECO:0000313" key="6">
    <source>
        <dbReference type="EMBL" id="KAG9234055.1"/>
    </source>
</evidence>
<dbReference type="GO" id="GO:0006271">
    <property type="term" value="P:DNA strand elongation involved in DNA replication"/>
    <property type="evidence" value="ECO:0007669"/>
    <property type="project" value="TreeGrafter"/>
</dbReference>
<dbReference type="InterPro" id="IPR041913">
    <property type="entry name" value="POLD3_sf"/>
</dbReference>
<feature type="compositionally biased region" description="Basic residues" evidence="5">
    <location>
        <begin position="379"/>
        <end position="392"/>
    </location>
</feature>
<feature type="region of interest" description="Disordered" evidence="5">
    <location>
        <begin position="166"/>
        <end position="394"/>
    </location>
</feature>
<evidence type="ECO:0000256" key="3">
    <source>
        <dbReference type="ARBA" id="ARBA00022705"/>
    </source>
</evidence>
<keyword evidence="3" id="KW-0235">DNA replication</keyword>
<dbReference type="PANTHER" id="PTHR17598">
    <property type="entry name" value="DNA POLYMERASE DELTA SUBUNIT 3"/>
    <property type="match status" value="1"/>
</dbReference>
<dbReference type="Proteomes" id="UP000824998">
    <property type="component" value="Unassembled WGS sequence"/>
</dbReference>
<dbReference type="GO" id="GO:0043625">
    <property type="term" value="C:delta DNA polymerase complex"/>
    <property type="evidence" value="ECO:0007669"/>
    <property type="project" value="InterPro"/>
</dbReference>
<dbReference type="GO" id="GO:1904161">
    <property type="term" value="P:DNA synthesis involved in UV-damage excision repair"/>
    <property type="evidence" value="ECO:0007669"/>
    <property type="project" value="TreeGrafter"/>
</dbReference>
<feature type="compositionally biased region" description="Basic and acidic residues" evidence="5">
    <location>
        <begin position="323"/>
        <end position="332"/>
    </location>
</feature>
<dbReference type="OrthoDB" id="514823at2759"/>
<dbReference type="InterPro" id="IPR019038">
    <property type="entry name" value="POLD3"/>
</dbReference>
<dbReference type="GO" id="GO:0003887">
    <property type="term" value="F:DNA-directed DNA polymerase activity"/>
    <property type="evidence" value="ECO:0007669"/>
    <property type="project" value="TreeGrafter"/>
</dbReference>
<accession>A0A9P7YI62</accession>
<organism evidence="6 7">
    <name type="scientific">Amylocarpus encephaloides</name>
    <dbReference type="NCBI Taxonomy" id="45428"/>
    <lineage>
        <taxon>Eukaryota</taxon>
        <taxon>Fungi</taxon>
        <taxon>Dikarya</taxon>
        <taxon>Ascomycota</taxon>
        <taxon>Pezizomycotina</taxon>
        <taxon>Leotiomycetes</taxon>
        <taxon>Helotiales</taxon>
        <taxon>Helotiales incertae sedis</taxon>
        <taxon>Amylocarpus</taxon>
    </lineage>
</organism>
<evidence type="ECO:0000256" key="4">
    <source>
        <dbReference type="ARBA" id="ARBA00023242"/>
    </source>
</evidence>
<dbReference type="EMBL" id="MU251477">
    <property type="protein sequence ID" value="KAG9234055.1"/>
    <property type="molecule type" value="Genomic_DNA"/>
</dbReference>
<name>A0A9P7YI62_9HELO</name>